<feature type="compositionally biased region" description="Low complexity" evidence="1">
    <location>
        <begin position="122"/>
        <end position="139"/>
    </location>
</feature>
<feature type="compositionally biased region" description="Basic and acidic residues" evidence="1">
    <location>
        <begin position="407"/>
        <end position="417"/>
    </location>
</feature>
<proteinExistence type="predicted"/>
<evidence type="ECO:0000313" key="3">
    <source>
        <dbReference type="Proteomes" id="UP001176941"/>
    </source>
</evidence>
<feature type="region of interest" description="Disordered" evidence="1">
    <location>
        <begin position="36"/>
        <end position="60"/>
    </location>
</feature>
<feature type="region of interest" description="Disordered" evidence="1">
    <location>
        <begin position="107"/>
        <end position="198"/>
    </location>
</feature>
<keyword evidence="3" id="KW-1185">Reference proteome</keyword>
<accession>A0ABN8YQ65</accession>
<sequence>MGDDRCELPTPGYLGIRCREVLGLQDDWGSLVITAQRQGSRQGGNAQGPRGAVPKRRRCGCGGERNLRSRSLALGDLRGGYDPAATDQARQSRSLFSASECVAAERRQYVGKQTPGRRRCRPAPSRPSTRAARTPPRGALGQARRDRRDCVSPPPHPRHPAPSSLPLPAGARVRLRHRSSCRPPRPKEGSAVWASASAAPRLSWRRVLSFSERGSLGELQHGSEGLGADIGVPAGGPGNPESWGVSQALSPLAGLGPSPVRERETAGLGAREFRAGVPAPGLSGGQTSGRCAGCPRGARRAGGRPKANPSATKSGAWNEGSSSGFSRLFQTPARNLGRSAQVSIAQPRTEAAGRTWLEWEQHLASTDEEEGRSKHDREFPGLGNQRRLQKSRVFDSEIWAFGGRCPGGRDRRAERPCNFRGELTGSNTAPRCPDRRPRDRRRRPDGLARVVGAPLGRPPPRAQPGPAASSTQPNATKKPGAAPIAASLKTYPSHL</sequence>
<gene>
    <name evidence="2" type="ORF">MRATA1EN1_LOCUS12182</name>
</gene>
<dbReference type="EMBL" id="OX459957">
    <property type="protein sequence ID" value="CAI9163220.1"/>
    <property type="molecule type" value="Genomic_DNA"/>
</dbReference>
<organism evidence="2 3">
    <name type="scientific">Rangifer tarandus platyrhynchus</name>
    <name type="common">Svalbard reindeer</name>
    <dbReference type="NCBI Taxonomy" id="3082113"/>
    <lineage>
        <taxon>Eukaryota</taxon>
        <taxon>Metazoa</taxon>
        <taxon>Chordata</taxon>
        <taxon>Craniata</taxon>
        <taxon>Vertebrata</taxon>
        <taxon>Euteleostomi</taxon>
        <taxon>Mammalia</taxon>
        <taxon>Eutheria</taxon>
        <taxon>Laurasiatheria</taxon>
        <taxon>Artiodactyla</taxon>
        <taxon>Ruminantia</taxon>
        <taxon>Pecora</taxon>
        <taxon>Cervidae</taxon>
        <taxon>Odocoileinae</taxon>
        <taxon>Rangifer</taxon>
    </lineage>
</organism>
<feature type="compositionally biased region" description="Basic and acidic residues" evidence="1">
    <location>
        <begin position="432"/>
        <end position="446"/>
    </location>
</feature>
<name>A0ABN8YQ65_RANTA</name>
<feature type="compositionally biased region" description="Polar residues" evidence="1">
    <location>
        <begin position="309"/>
        <end position="324"/>
    </location>
</feature>
<evidence type="ECO:0000313" key="2">
    <source>
        <dbReference type="EMBL" id="CAI9163220.1"/>
    </source>
</evidence>
<reference evidence="2" key="1">
    <citation type="submission" date="2023-04" db="EMBL/GenBank/DDBJ databases">
        <authorList>
            <consortium name="ELIXIR-Norway"/>
        </authorList>
    </citation>
    <scope>NUCLEOTIDE SEQUENCE [LARGE SCALE GENOMIC DNA]</scope>
</reference>
<evidence type="ECO:0000256" key="1">
    <source>
        <dbReference type="SAM" id="MobiDB-lite"/>
    </source>
</evidence>
<feature type="region of interest" description="Disordered" evidence="1">
    <location>
        <begin position="364"/>
        <end position="495"/>
    </location>
</feature>
<dbReference type="Proteomes" id="UP001176941">
    <property type="component" value="Chromosome 21"/>
</dbReference>
<feature type="region of interest" description="Disordered" evidence="1">
    <location>
        <begin position="217"/>
        <end position="324"/>
    </location>
</feature>
<protein>
    <submittedName>
        <fullName evidence="2">Uncharacterized protein</fullName>
    </submittedName>
</protein>